<evidence type="ECO:0000313" key="5">
    <source>
        <dbReference type="Proteomes" id="UP000199220"/>
    </source>
</evidence>
<keyword evidence="5" id="KW-1185">Reference proteome</keyword>
<keyword evidence="3" id="KW-0812">Transmembrane</keyword>
<feature type="active site" description="Proton donor/acceptor" evidence="2">
    <location>
        <position position="175"/>
    </location>
</feature>
<dbReference type="Proteomes" id="UP000199220">
    <property type="component" value="Unassembled WGS sequence"/>
</dbReference>
<dbReference type="InterPro" id="IPR023365">
    <property type="entry name" value="Sortase_dom-sf"/>
</dbReference>
<feature type="active site" description="Acyl-thioester intermediate" evidence="2">
    <location>
        <position position="237"/>
    </location>
</feature>
<keyword evidence="3" id="KW-1133">Transmembrane helix</keyword>
<dbReference type="SUPFAM" id="SSF63817">
    <property type="entry name" value="Sortase"/>
    <property type="match status" value="1"/>
</dbReference>
<dbReference type="NCBIfam" id="TIGR01076">
    <property type="entry name" value="sortase_fam"/>
    <property type="match status" value="1"/>
</dbReference>
<keyword evidence="3" id="KW-0472">Membrane</keyword>
<sequence>MNPHTIEARAGEHPAPPLPHRRSWRLNRLSLVVSVICLLGVAVLLLPTVANWYASLRQAEEIAELTGEVEVLGPQGQADELATAREYNEELTGGVATLGAGARLPAAQGVDGTSYDQQLVAGGGPMARIVIPTIGVDLPVYHGTSDEVLLRGAGHLEGTSLPVGGASTHAVLTAHRGLASAEMFTHLDEVAIGDTFTIQVVGEVLTYQVIDRQVVEPDETQTLYPRQGEDLVTLVTCTPLGVNSHRILVTGERVLPTPPESVELASRPPAPMPFPWWAVAIGGAVVATSAYVYLSGRRR</sequence>
<proteinExistence type="predicted"/>
<accession>A0A1H5N2R6</accession>
<dbReference type="AlphaFoldDB" id="A0A1H5N2R6"/>
<dbReference type="GO" id="GO:0016787">
    <property type="term" value="F:hydrolase activity"/>
    <property type="evidence" value="ECO:0007669"/>
    <property type="project" value="UniProtKB-KW"/>
</dbReference>
<name>A0A1H5N2R6_9MICO</name>
<keyword evidence="1" id="KW-0378">Hydrolase</keyword>
<protein>
    <submittedName>
        <fullName evidence="4">Sortase A</fullName>
    </submittedName>
</protein>
<dbReference type="RefSeq" id="WP_245708949.1">
    <property type="nucleotide sequence ID" value="NZ_FNTX01000002.1"/>
</dbReference>
<evidence type="ECO:0000313" key="4">
    <source>
        <dbReference type="EMBL" id="SEE95909.1"/>
    </source>
</evidence>
<evidence type="ECO:0000256" key="1">
    <source>
        <dbReference type="ARBA" id="ARBA00022801"/>
    </source>
</evidence>
<feature type="transmembrane region" description="Helical" evidence="3">
    <location>
        <begin position="274"/>
        <end position="294"/>
    </location>
</feature>
<evidence type="ECO:0000256" key="2">
    <source>
        <dbReference type="PIRSR" id="PIRSR605754-1"/>
    </source>
</evidence>
<dbReference type="CDD" id="cd05827">
    <property type="entry name" value="Sortase_C"/>
    <property type="match status" value="1"/>
</dbReference>
<evidence type="ECO:0000256" key="3">
    <source>
        <dbReference type="SAM" id="Phobius"/>
    </source>
</evidence>
<dbReference type="InterPro" id="IPR005754">
    <property type="entry name" value="Sortase"/>
</dbReference>
<gene>
    <name evidence="4" type="ORF">SAMN04488554_3885</name>
</gene>
<dbReference type="Pfam" id="PF04203">
    <property type="entry name" value="Sortase"/>
    <property type="match status" value="1"/>
</dbReference>
<reference evidence="5" key="1">
    <citation type="submission" date="2016-10" db="EMBL/GenBank/DDBJ databases">
        <authorList>
            <person name="Varghese N."/>
            <person name="Submissions S."/>
        </authorList>
    </citation>
    <scope>NUCLEOTIDE SEQUENCE [LARGE SCALE GENOMIC DNA]</scope>
    <source>
        <strain evidence="5">DSM 21368</strain>
    </source>
</reference>
<dbReference type="NCBIfam" id="NF033745">
    <property type="entry name" value="class_C_sortase"/>
    <property type="match status" value="1"/>
</dbReference>
<feature type="transmembrane region" description="Helical" evidence="3">
    <location>
        <begin position="29"/>
        <end position="54"/>
    </location>
</feature>
<organism evidence="4 5">
    <name type="scientific">Ruania alba</name>
    <dbReference type="NCBI Taxonomy" id="648782"/>
    <lineage>
        <taxon>Bacteria</taxon>
        <taxon>Bacillati</taxon>
        <taxon>Actinomycetota</taxon>
        <taxon>Actinomycetes</taxon>
        <taxon>Micrococcales</taxon>
        <taxon>Ruaniaceae</taxon>
        <taxon>Ruania</taxon>
    </lineage>
</organism>
<dbReference type="InterPro" id="IPR042002">
    <property type="entry name" value="Sortase_C"/>
</dbReference>
<dbReference type="EMBL" id="FNTX01000002">
    <property type="protein sequence ID" value="SEE95909.1"/>
    <property type="molecule type" value="Genomic_DNA"/>
</dbReference>
<dbReference type="Gene3D" id="2.40.260.10">
    <property type="entry name" value="Sortase"/>
    <property type="match status" value="1"/>
</dbReference>
<dbReference type="STRING" id="648782.SAMN04488554_3885"/>